<keyword evidence="3 8" id="KW-0328">Glycosyltransferase</keyword>
<comment type="subcellular location">
    <subcellularLocation>
        <location evidence="1">Membrane</location>
        <topology evidence="1">Single-pass membrane protein</topology>
    </subcellularLocation>
</comment>
<comment type="caution">
    <text evidence="9">The sequence shown here is derived from an EMBL/GenBank/DDBJ whole genome shotgun (WGS) entry which is preliminary data.</text>
</comment>
<dbReference type="EMBL" id="CATQJL010000316">
    <property type="protein sequence ID" value="CAJ0608225.1"/>
    <property type="molecule type" value="Genomic_DNA"/>
</dbReference>
<organism evidence="9 10">
    <name type="scientific">Cylicocyclus nassatus</name>
    <name type="common">Nematode worm</name>
    <dbReference type="NCBI Taxonomy" id="53992"/>
    <lineage>
        <taxon>Eukaryota</taxon>
        <taxon>Metazoa</taxon>
        <taxon>Ecdysozoa</taxon>
        <taxon>Nematoda</taxon>
        <taxon>Chromadorea</taxon>
        <taxon>Rhabditida</taxon>
        <taxon>Rhabditina</taxon>
        <taxon>Rhabditomorpha</taxon>
        <taxon>Strongyloidea</taxon>
        <taxon>Strongylidae</taxon>
        <taxon>Cylicocyclus</taxon>
    </lineage>
</organism>
<evidence type="ECO:0000256" key="2">
    <source>
        <dbReference type="ARBA" id="ARBA00007647"/>
    </source>
</evidence>
<evidence type="ECO:0000256" key="8">
    <source>
        <dbReference type="RuleBase" id="RU366017"/>
    </source>
</evidence>
<evidence type="ECO:0000313" key="10">
    <source>
        <dbReference type="Proteomes" id="UP001176961"/>
    </source>
</evidence>
<reference evidence="9" key="1">
    <citation type="submission" date="2023-07" db="EMBL/GenBank/DDBJ databases">
        <authorList>
            <consortium name="CYATHOMIX"/>
        </authorList>
    </citation>
    <scope>NUCLEOTIDE SEQUENCE</scope>
    <source>
        <strain evidence="9">N/A</strain>
    </source>
</reference>
<dbReference type="EC" id="2.4.1.-" evidence="8"/>
<dbReference type="InterPro" id="IPR008166">
    <property type="entry name" value="Glyco_transf_92"/>
</dbReference>
<comment type="similarity">
    <text evidence="2 8">Belongs to the glycosyltransferase 92 family.</text>
</comment>
<protein>
    <recommendedName>
        <fullName evidence="8">Glycosyltransferase family 92 protein</fullName>
        <ecNumber evidence="8">2.4.1.-</ecNumber>
    </recommendedName>
</protein>
<keyword evidence="7" id="KW-0472">Membrane</keyword>
<evidence type="ECO:0000313" key="9">
    <source>
        <dbReference type="EMBL" id="CAJ0608225.1"/>
    </source>
</evidence>
<dbReference type="Proteomes" id="UP001176961">
    <property type="component" value="Unassembled WGS sequence"/>
</dbReference>
<dbReference type="PANTHER" id="PTHR21461:SF40">
    <property type="entry name" value="GLYCOSYLTRANSFERASE FAMILY 92 PROTEIN"/>
    <property type="match status" value="1"/>
</dbReference>
<evidence type="ECO:0000256" key="4">
    <source>
        <dbReference type="ARBA" id="ARBA00022679"/>
    </source>
</evidence>
<dbReference type="PANTHER" id="PTHR21461">
    <property type="entry name" value="GLYCOSYLTRANSFERASE FAMILY 92 PROTEIN"/>
    <property type="match status" value="1"/>
</dbReference>
<dbReference type="AlphaFoldDB" id="A0AA36MFC5"/>
<gene>
    <name evidence="9" type="ORF">CYNAS_LOCUS20208</name>
</gene>
<dbReference type="Pfam" id="PF01697">
    <property type="entry name" value="Glyco_transf_92"/>
    <property type="match status" value="1"/>
</dbReference>
<sequence>MVFPEFAVHCCRHPRAAYMGITEHKNDEVNLLVPVLDRVADEPKYNLSVCLAPIYGNDSKWLLLVELIEHYKLQGVQHLYIYVKDIDNYSRMLVEDYERSGEIEVVYLRRENDRFGSEWQLAGIEDCLQRSRHHSRYAIFTDLDERILALGDQTLAEYVQKAMTEKPNIGTLTFQKTIVMRTRNPPTMYEGEQTVKNHLPTLVFHNTSAPIKEGGKCVVDPRRVLLMWIHEAYLYFPGFEGAPVPPNQALIRHYRINAGARWIARMQNNKRLRRENFTLTDYPEKLMKLLYTSVEKRLARVYPVKQSLLSLFMNTISDFIN</sequence>
<dbReference type="GO" id="GO:0005737">
    <property type="term" value="C:cytoplasm"/>
    <property type="evidence" value="ECO:0007669"/>
    <property type="project" value="TreeGrafter"/>
</dbReference>
<keyword evidence="6" id="KW-1133">Transmembrane helix</keyword>
<evidence type="ECO:0000256" key="5">
    <source>
        <dbReference type="ARBA" id="ARBA00022692"/>
    </source>
</evidence>
<name>A0AA36MFC5_CYLNA</name>
<dbReference type="GO" id="GO:0016757">
    <property type="term" value="F:glycosyltransferase activity"/>
    <property type="evidence" value="ECO:0007669"/>
    <property type="project" value="UniProtKB-UniRule"/>
</dbReference>
<dbReference type="GO" id="GO:0016020">
    <property type="term" value="C:membrane"/>
    <property type="evidence" value="ECO:0007669"/>
    <property type="project" value="UniProtKB-SubCell"/>
</dbReference>
<keyword evidence="5" id="KW-0812">Transmembrane</keyword>
<accession>A0AA36MFC5</accession>
<keyword evidence="4 8" id="KW-0808">Transferase</keyword>
<proteinExistence type="inferred from homology"/>
<evidence type="ECO:0000256" key="7">
    <source>
        <dbReference type="ARBA" id="ARBA00023136"/>
    </source>
</evidence>
<keyword evidence="10" id="KW-1185">Reference proteome</keyword>
<evidence type="ECO:0000256" key="3">
    <source>
        <dbReference type="ARBA" id="ARBA00022676"/>
    </source>
</evidence>
<evidence type="ECO:0000256" key="1">
    <source>
        <dbReference type="ARBA" id="ARBA00004167"/>
    </source>
</evidence>
<evidence type="ECO:0000256" key="6">
    <source>
        <dbReference type="ARBA" id="ARBA00022989"/>
    </source>
</evidence>